<proteinExistence type="predicted"/>
<dbReference type="EMBL" id="SKCS01001177">
    <property type="protein sequence ID" value="TNN04674.1"/>
    <property type="molecule type" value="Genomic_DNA"/>
</dbReference>
<dbReference type="Proteomes" id="UP000311919">
    <property type="component" value="Unassembled WGS sequence"/>
</dbReference>
<dbReference type="AlphaFoldDB" id="A0A4Z2CKX6"/>
<evidence type="ECO:0000313" key="2">
    <source>
        <dbReference type="Proteomes" id="UP000311919"/>
    </source>
</evidence>
<comment type="caution">
    <text evidence="1">The sequence shown here is derived from an EMBL/GenBank/DDBJ whole genome shotgun (WGS) entry which is preliminary data.</text>
</comment>
<protein>
    <submittedName>
        <fullName evidence="1">Uncharacterized protein</fullName>
    </submittedName>
</protein>
<accession>A0A4Z2CKX6</accession>
<name>A0A4Z2CKX6_SCHJA</name>
<gene>
    <name evidence="1" type="ORF">EWB00_000589</name>
</gene>
<keyword evidence="2" id="KW-1185">Reference proteome</keyword>
<organism evidence="1 2">
    <name type="scientific">Schistosoma japonicum</name>
    <name type="common">Blood fluke</name>
    <dbReference type="NCBI Taxonomy" id="6182"/>
    <lineage>
        <taxon>Eukaryota</taxon>
        <taxon>Metazoa</taxon>
        <taxon>Spiralia</taxon>
        <taxon>Lophotrochozoa</taxon>
        <taxon>Platyhelminthes</taxon>
        <taxon>Trematoda</taxon>
        <taxon>Digenea</taxon>
        <taxon>Strigeidida</taxon>
        <taxon>Schistosomatoidea</taxon>
        <taxon>Schistosomatidae</taxon>
        <taxon>Schistosoma</taxon>
    </lineage>
</organism>
<sequence>MGITPLEYAYLINHLESLLPLPWQSQVAPYHRVAENGVINKETKQSDPSGSDFNARFCLSLYSTNLVKIIPESHLVVLLSTASPGTNTSSVQY</sequence>
<evidence type="ECO:0000313" key="1">
    <source>
        <dbReference type="EMBL" id="TNN04674.1"/>
    </source>
</evidence>
<reference evidence="1 2" key="1">
    <citation type="submission" date="2019-03" db="EMBL/GenBank/DDBJ databases">
        <title>An improved genome assembly of the fluke Schistosoma japonicum.</title>
        <authorList>
            <person name="Hu W."/>
            <person name="Luo F."/>
            <person name="Yin M."/>
            <person name="Mo X."/>
            <person name="Sun C."/>
            <person name="Wu Q."/>
            <person name="Zhu B."/>
            <person name="Xiang M."/>
            <person name="Wang J."/>
            <person name="Wang Y."/>
            <person name="Zhang T."/>
            <person name="Xu B."/>
            <person name="Zheng H."/>
            <person name="Feng Z."/>
        </authorList>
    </citation>
    <scope>NUCLEOTIDE SEQUENCE [LARGE SCALE GENOMIC DNA]</scope>
    <source>
        <strain evidence="1">HuSjv2</strain>
        <tissue evidence="1">Worms</tissue>
    </source>
</reference>